<keyword evidence="2" id="KW-0238">DNA-binding</keyword>
<name>A0A0U4YFG1_9PROT</name>
<protein>
    <submittedName>
        <fullName evidence="5">SpoVT/AbrB domain-containing protein</fullName>
    </submittedName>
</protein>
<dbReference type="PANTHER" id="PTHR37550">
    <property type="entry name" value="ANTITOXIN VAPB1"/>
    <property type="match status" value="1"/>
</dbReference>
<dbReference type="SMART" id="SM00966">
    <property type="entry name" value="SpoVT_AbrB"/>
    <property type="match status" value="1"/>
</dbReference>
<dbReference type="Gene3D" id="2.10.260.10">
    <property type="match status" value="1"/>
</dbReference>
<feature type="domain" description="SpoVT-AbrB" evidence="4">
    <location>
        <begin position="34"/>
        <end position="74"/>
    </location>
</feature>
<geneLocation type="plasmid" evidence="6">
    <name>1P</name>
</geneLocation>
<dbReference type="PATRIC" id="fig|431306.5.peg.2823"/>
<comment type="similarity">
    <text evidence="1">Belongs to the VapB family.</text>
</comment>
<dbReference type="InterPro" id="IPR037914">
    <property type="entry name" value="SpoVT-AbrB_sf"/>
</dbReference>
<dbReference type="AlphaFoldDB" id="A0A0U4YFG1"/>
<sequence length="111" mass="12735">MFWKLWSGTYTIWHIQGDASMTMPSPSTSRPREVRLFRNNRSQAVRIPVEFELPGDRALIRREGNRLIIEPTERPTTMAGLLALWKSEEPLGPDDQFPAIEDQTASPEDIL</sequence>
<gene>
    <name evidence="5" type="primary">ntrP</name>
    <name evidence="5" type="ORF">AGA_1P92</name>
</gene>
<dbReference type="SUPFAM" id="SSF89447">
    <property type="entry name" value="AbrB/MazE/MraZ-like"/>
    <property type="match status" value="1"/>
</dbReference>
<reference evidence="6" key="1">
    <citation type="submission" date="2014-09" db="EMBL/GenBank/DDBJ databases">
        <authorList>
            <person name="Illeghems K.G."/>
        </authorList>
    </citation>
    <scope>NUCLEOTIDE SEQUENCE [LARGE SCALE GENOMIC DNA]</scope>
    <source>
        <strain evidence="6">LMG 23848T</strain>
        <plasmid evidence="6">1P</plasmid>
    </source>
</reference>
<dbReference type="InterPro" id="IPR007159">
    <property type="entry name" value="SpoVT-AbrB_dom"/>
</dbReference>
<evidence type="ECO:0000256" key="1">
    <source>
        <dbReference type="ARBA" id="ARBA00007924"/>
    </source>
</evidence>
<feature type="region of interest" description="Disordered" evidence="3">
    <location>
        <begin position="89"/>
        <end position="111"/>
    </location>
</feature>
<dbReference type="InterPro" id="IPR051734">
    <property type="entry name" value="VapB_TA_antitoxins"/>
</dbReference>
<evidence type="ECO:0000256" key="3">
    <source>
        <dbReference type="SAM" id="MobiDB-lite"/>
    </source>
</evidence>
<dbReference type="PROSITE" id="PS51740">
    <property type="entry name" value="SPOVT_ABRB"/>
    <property type="match status" value="1"/>
</dbReference>
<accession>A0A0U4YFG1</accession>
<evidence type="ECO:0000259" key="4">
    <source>
        <dbReference type="PROSITE" id="PS51740"/>
    </source>
</evidence>
<dbReference type="Proteomes" id="UP000068250">
    <property type="component" value="Plasmid 1P"/>
</dbReference>
<proteinExistence type="inferred from homology"/>
<dbReference type="EMBL" id="LN609303">
    <property type="protein sequence ID" value="CEF57399.1"/>
    <property type="molecule type" value="Genomic_DNA"/>
</dbReference>
<dbReference type="GO" id="GO:0003677">
    <property type="term" value="F:DNA binding"/>
    <property type="evidence" value="ECO:0007669"/>
    <property type="project" value="UniProtKB-UniRule"/>
</dbReference>
<evidence type="ECO:0000256" key="2">
    <source>
        <dbReference type="PROSITE-ProRule" id="PRU01076"/>
    </source>
</evidence>
<dbReference type="PANTHER" id="PTHR37550:SF1">
    <property type="entry name" value="SSL1300 PROTEIN"/>
    <property type="match status" value="1"/>
</dbReference>
<evidence type="ECO:0000313" key="6">
    <source>
        <dbReference type="Proteomes" id="UP000068250"/>
    </source>
</evidence>
<organism evidence="5 6">
    <name type="scientific">Acetobacter ghanensis</name>
    <dbReference type="NCBI Taxonomy" id="431306"/>
    <lineage>
        <taxon>Bacteria</taxon>
        <taxon>Pseudomonadati</taxon>
        <taxon>Pseudomonadota</taxon>
        <taxon>Alphaproteobacteria</taxon>
        <taxon>Acetobacterales</taxon>
        <taxon>Acetobacteraceae</taxon>
        <taxon>Acetobacter</taxon>
    </lineage>
</organism>
<evidence type="ECO:0000313" key="5">
    <source>
        <dbReference type="EMBL" id="CEF57399.1"/>
    </source>
</evidence>